<sequence length="78" mass="9032">MWLTSCSWRLLLVLDSLTATGAPDKKNVIQQLQVSGMWSMLKWGQLGNGEDWNLGNICLSCKVWFEQQHCRNKMEFEV</sequence>
<feature type="chain" id="PRO_5045635645" description="Secreted protein" evidence="1">
    <location>
        <begin position="22"/>
        <end position="78"/>
    </location>
</feature>
<keyword evidence="3" id="KW-1185">Reference proteome</keyword>
<dbReference type="EMBL" id="JBBPBN010000022">
    <property type="protein sequence ID" value="KAK9012531.1"/>
    <property type="molecule type" value="Genomic_DNA"/>
</dbReference>
<proteinExistence type="predicted"/>
<dbReference type="Proteomes" id="UP001396334">
    <property type="component" value="Unassembled WGS sequence"/>
</dbReference>
<name>A0ABR2RI96_9ROSI</name>
<gene>
    <name evidence="2" type="ORF">V6N11_040576</name>
</gene>
<evidence type="ECO:0000313" key="2">
    <source>
        <dbReference type="EMBL" id="KAK9012531.1"/>
    </source>
</evidence>
<reference evidence="2 3" key="1">
    <citation type="journal article" date="2024" name="G3 (Bethesda)">
        <title>Genome assembly of Hibiscus sabdariffa L. provides insights into metabolisms of medicinal natural products.</title>
        <authorList>
            <person name="Kim T."/>
        </authorList>
    </citation>
    <scope>NUCLEOTIDE SEQUENCE [LARGE SCALE GENOMIC DNA]</scope>
    <source>
        <strain evidence="2">TK-2024</strain>
        <tissue evidence="2">Old leaves</tissue>
    </source>
</reference>
<evidence type="ECO:0000256" key="1">
    <source>
        <dbReference type="SAM" id="SignalP"/>
    </source>
</evidence>
<protein>
    <recommendedName>
        <fullName evidence="4">Secreted protein</fullName>
    </recommendedName>
</protein>
<organism evidence="2 3">
    <name type="scientific">Hibiscus sabdariffa</name>
    <name type="common">roselle</name>
    <dbReference type="NCBI Taxonomy" id="183260"/>
    <lineage>
        <taxon>Eukaryota</taxon>
        <taxon>Viridiplantae</taxon>
        <taxon>Streptophyta</taxon>
        <taxon>Embryophyta</taxon>
        <taxon>Tracheophyta</taxon>
        <taxon>Spermatophyta</taxon>
        <taxon>Magnoliopsida</taxon>
        <taxon>eudicotyledons</taxon>
        <taxon>Gunneridae</taxon>
        <taxon>Pentapetalae</taxon>
        <taxon>rosids</taxon>
        <taxon>malvids</taxon>
        <taxon>Malvales</taxon>
        <taxon>Malvaceae</taxon>
        <taxon>Malvoideae</taxon>
        <taxon>Hibiscus</taxon>
    </lineage>
</organism>
<accession>A0ABR2RI96</accession>
<evidence type="ECO:0008006" key="4">
    <source>
        <dbReference type="Google" id="ProtNLM"/>
    </source>
</evidence>
<evidence type="ECO:0000313" key="3">
    <source>
        <dbReference type="Proteomes" id="UP001396334"/>
    </source>
</evidence>
<comment type="caution">
    <text evidence="2">The sequence shown here is derived from an EMBL/GenBank/DDBJ whole genome shotgun (WGS) entry which is preliminary data.</text>
</comment>
<keyword evidence="1" id="KW-0732">Signal</keyword>
<feature type="signal peptide" evidence="1">
    <location>
        <begin position="1"/>
        <end position="21"/>
    </location>
</feature>